<feature type="domain" description="Calcineurin-like phosphoesterase" evidence="1">
    <location>
        <begin position="17"/>
        <end position="198"/>
    </location>
</feature>
<protein>
    <submittedName>
        <fullName evidence="2">Metallophosphoesterase</fullName>
    </submittedName>
</protein>
<dbReference type="PANTHER" id="PTHR39323">
    <property type="entry name" value="BLR1149 PROTEIN"/>
    <property type="match status" value="1"/>
</dbReference>
<organism evidence="2 3">
    <name type="scientific">Pyrococcus furiosus (strain ATCC 43587 / DSM 3638 / JCM 8422 / Vc1)</name>
    <dbReference type="NCBI Taxonomy" id="186497"/>
    <lineage>
        <taxon>Archaea</taxon>
        <taxon>Methanobacteriati</taxon>
        <taxon>Methanobacteriota</taxon>
        <taxon>Thermococci</taxon>
        <taxon>Thermococcales</taxon>
        <taxon>Thermococcaceae</taxon>
        <taxon>Pyrococcus</taxon>
    </lineage>
</organism>
<dbReference type="RefSeq" id="WP_011012631.1">
    <property type="nucleotide sequence ID" value="NC_003413.1"/>
</dbReference>
<dbReference type="OrthoDB" id="18264at2157"/>
<dbReference type="InterPro" id="IPR029052">
    <property type="entry name" value="Metallo-depent_PP-like"/>
</dbReference>
<evidence type="ECO:0000259" key="1">
    <source>
        <dbReference type="Pfam" id="PF00149"/>
    </source>
</evidence>
<dbReference type="GeneID" id="41713298"/>
<dbReference type="EMBL" id="CP023154">
    <property type="protein sequence ID" value="QEK79112.1"/>
    <property type="molecule type" value="Genomic_DNA"/>
</dbReference>
<sequence>MRVKLLPERALLLGRNLIISDVHLGYEEVMVQKGDFIPSLLREIISKIKEIIAREKPKSLIVAGDLKHSFIPLKREFLEVSEFLRELTPLVDLVIVLGNHDTGLGWIKEKFGVEVVEEFELGKWKIAHGHKPFDFNRAIIGHEHPSIRLRDEVGAIIKVPVFLKSEDLIVLPAFSPWAYGNDISREVISPVLASHGVDNMEVIVPIENEVLNFGKYSELMKALQKLYVG</sequence>
<proteinExistence type="predicted"/>
<accession>A0A5C0XQU3</accession>
<dbReference type="InterPro" id="IPR004843">
    <property type="entry name" value="Calcineurin-like_PHP"/>
</dbReference>
<dbReference type="GO" id="GO:0016787">
    <property type="term" value="F:hydrolase activity"/>
    <property type="evidence" value="ECO:0007669"/>
    <property type="project" value="InterPro"/>
</dbReference>
<dbReference type="CDD" id="cd07391">
    <property type="entry name" value="MPP_PF1019"/>
    <property type="match status" value="1"/>
</dbReference>
<evidence type="ECO:0000313" key="2">
    <source>
        <dbReference type="EMBL" id="QEK79112.1"/>
    </source>
</evidence>
<dbReference type="Gene3D" id="3.60.21.10">
    <property type="match status" value="1"/>
</dbReference>
<dbReference type="SUPFAM" id="SSF56300">
    <property type="entry name" value="Metallo-dependent phosphatases"/>
    <property type="match status" value="1"/>
</dbReference>
<name>A0A5C0XQU3_PYRFU</name>
<dbReference type="PANTHER" id="PTHR39323:SF1">
    <property type="entry name" value="BLR1149 PROTEIN"/>
    <property type="match status" value="1"/>
</dbReference>
<dbReference type="Pfam" id="PF00149">
    <property type="entry name" value="Metallophos"/>
    <property type="match status" value="1"/>
</dbReference>
<dbReference type="InterPro" id="IPR024173">
    <property type="entry name" value="Pesterase_MJ0037-like"/>
</dbReference>
<dbReference type="Proteomes" id="UP000324354">
    <property type="component" value="Chromosome"/>
</dbReference>
<dbReference type="AlphaFoldDB" id="A0A5C0XQU3"/>
<reference evidence="2 3" key="1">
    <citation type="submission" date="2017-08" db="EMBL/GenBank/DDBJ databases">
        <title>Resequencing and Reannotation of the genome of Pyrococcus furiosus type strain DSM3638.</title>
        <authorList>
            <person name="Reichelt R.M."/>
            <person name="Bunk B."/>
        </authorList>
    </citation>
    <scope>NUCLEOTIDE SEQUENCE [LARGE SCALE GENOMIC DNA]</scope>
    <source>
        <strain evidence="2 3">DSM 3638</strain>
    </source>
</reference>
<gene>
    <name evidence="2" type="ORF">PFDSM3638_07450</name>
</gene>
<dbReference type="GeneID" id="13300790"/>
<dbReference type="PIRSF" id="PIRSF000887">
    <property type="entry name" value="Pesterase_MJ0037"/>
    <property type="match status" value="1"/>
</dbReference>
<dbReference type="InterPro" id="IPR004376">
    <property type="entry name" value="Pesterase_MJ0037"/>
</dbReference>
<dbReference type="NCBIfam" id="TIGR00024">
    <property type="entry name" value="SbcD_rel_arch"/>
    <property type="match status" value="1"/>
</dbReference>
<evidence type="ECO:0000313" key="3">
    <source>
        <dbReference type="Proteomes" id="UP000324354"/>
    </source>
</evidence>